<dbReference type="GeneID" id="18875264"/>
<dbReference type="InterPro" id="IPR008921">
    <property type="entry name" value="DNA_pol3_clamp-load_cplx_C"/>
</dbReference>
<dbReference type="FunFam" id="3.40.50.300:FF:000137">
    <property type="entry name" value="Replication-associated recombination protein A"/>
    <property type="match status" value="1"/>
</dbReference>
<dbReference type="Gene3D" id="1.10.8.60">
    <property type="match status" value="1"/>
</dbReference>
<keyword evidence="3" id="KW-0547">Nucleotide-binding</keyword>
<keyword evidence="8" id="KW-1185">Reference proteome</keyword>
<protein>
    <recommendedName>
        <fullName evidence="6">AAA+ ATPase domain-containing protein</fullName>
    </recommendedName>
</protein>
<accession>G3AFG2</accession>
<dbReference type="SUPFAM" id="SSF52540">
    <property type="entry name" value="P-loop containing nucleoside triphosphate hydrolases"/>
    <property type="match status" value="1"/>
</dbReference>
<dbReference type="InterPro" id="IPR003593">
    <property type="entry name" value="AAA+_ATPase"/>
</dbReference>
<evidence type="ECO:0000256" key="5">
    <source>
        <dbReference type="SAM" id="MobiDB-lite"/>
    </source>
</evidence>
<feature type="domain" description="AAA+ ATPase" evidence="6">
    <location>
        <begin position="196"/>
        <end position="316"/>
    </location>
</feature>
<evidence type="ECO:0000256" key="2">
    <source>
        <dbReference type="ARBA" id="ARBA00022705"/>
    </source>
</evidence>
<dbReference type="eggNOG" id="KOG2028">
    <property type="taxonomic scope" value="Eukaryota"/>
</dbReference>
<dbReference type="GO" id="GO:0005634">
    <property type="term" value="C:nucleus"/>
    <property type="evidence" value="ECO:0007669"/>
    <property type="project" value="TreeGrafter"/>
</dbReference>
<dbReference type="InterPro" id="IPR021886">
    <property type="entry name" value="MgsA_C"/>
</dbReference>
<dbReference type="GO" id="GO:0008047">
    <property type="term" value="F:enzyme activator activity"/>
    <property type="evidence" value="ECO:0007669"/>
    <property type="project" value="TreeGrafter"/>
</dbReference>
<dbReference type="FunFam" id="1.20.272.10:FF:000001">
    <property type="entry name" value="Putative AAA family ATPase"/>
    <property type="match status" value="1"/>
</dbReference>
<dbReference type="RefSeq" id="XP_007372363.1">
    <property type="nucleotide sequence ID" value="XM_007372301.1"/>
</dbReference>
<dbReference type="InterPro" id="IPR003959">
    <property type="entry name" value="ATPase_AAA_core"/>
</dbReference>
<feature type="region of interest" description="Disordered" evidence="5">
    <location>
        <begin position="93"/>
        <end position="114"/>
    </location>
</feature>
<keyword evidence="4" id="KW-0067">ATP-binding</keyword>
<name>G3AFG2_SPAPN</name>
<dbReference type="Gene3D" id="1.10.3710.10">
    <property type="entry name" value="DNA polymerase III clamp loader subunits, C-terminal domain"/>
    <property type="match status" value="1"/>
</dbReference>
<feature type="region of interest" description="Disordered" evidence="5">
    <location>
        <begin position="68"/>
        <end position="87"/>
    </location>
</feature>
<dbReference type="InParanoid" id="G3AFG2"/>
<dbReference type="PANTHER" id="PTHR13779">
    <property type="entry name" value="WERNER HELICASE-INTERACTING PROTEIN 1 FAMILY MEMBER"/>
    <property type="match status" value="1"/>
</dbReference>
<dbReference type="GO" id="GO:0000731">
    <property type="term" value="P:DNA synthesis involved in DNA repair"/>
    <property type="evidence" value="ECO:0007669"/>
    <property type="project" value="TreeGrafter"/>
</dbReference>
<dbReference type="Pfam" id="PF16193">
    <property type="entry name" value="AAA_assoc_2"/>
    <property type="match status" value="1"/>
</dbReference>
<evidence type="ECO:0000256" key="1">
    <source>
        <dbReference type="ARBA" id="ARBA00008959"/>
    </source>
</evidence>
<dbReference type="GO" id="GO:0006271">
    <property type="term" value="P:DNA strand elongation involved in DNA replication"/>
    <property type="evidence" value="ECO:0007669"/>
    <property type="project" value="UniProtKB-ARBA"/>
</dbReference>
<proteinExistence type="inferred from homology"/>
<dbReference type="KEGG" id="spaa:SPAPADRAFT_69321"/>
<dbReference type="Gene3D" id="1.20.272.10">
    <property type="match status" value="1"/>
</dbReference>
<gene>
    <name evidence="7" type="ORF">SPAPADRAFT_69321</name>
</gene>
<dbReference type="Proteomes" id="UP000000709">
    <property type="component" value="Unassembled WGS sequence"/>
</dbReference>
<dbReference type="HOGENOM" id="CLU_017985_0_1_1"/>
<dbReference type="OrthoDB" id="10265467at2759"/>
<dbReference type="OMA" id="HNFECSY"/>
<dbReference type="EMBL" id="GL996499">
    <property type="protein sequence ID" value="EGW34951.1"/>
    <property type="molecule type" value="Genomic_DNA"/>
</dbReference>
<dbReference type="InterPro" id="IPR051314">
    <property type="entry name" value="AAA_ATPase_RarA/MGS1/WRNIP1"/>
</dbReference>
<dbReference type="InterPro" id="IPR032423">
    <property type="entry name" value="AAA_assoc_2"/>
</dbReference>
<dbReference type="PANTHER" id="PTHR13779:SF7">
    <property type="entry name" value="ATPASE WRNIP1"/>
    <property type="match status" value="1"/>
</dbReference>
<evidence type="ECO:0000256" key="4">
    <source>
        <dbReference type="ARBA" id="ARBA00022840"/>
    </source>
</evidence>
<dbReference type="GO" id="GO:0017116">
    <property type="term" value="F:single-stranded DNA helicase activity"/>
    <property type="evidence" value="ECO:0007669"/>
    <property type="project" value="TreeGrafter"/>
</dbReference>
<dbReference type="CDD" id="cd18139">
    <property type="entry name" value="HLD_clamp_RarA"/>
    <property type="match status" value="1"/>
</dbReference>
<organism evidence="8">
    <name type="scientific">Spathaspora passalidarum (strain NRRL Y-27907 / 11-Y1)</name>
    <dbReference type="NCBI Taxonomy" id="619300"/>
    <lineage>
        <taxon>Eukaryota</taxon>
        <taxon>Fungi</taxon>
        <taxon>Dikarya</taxon>
        <taxon>Ascomycota</taxon>
        <taxon>Saccharomycotina</taxon>
        <taxon>Pichiomycetes</taxon>
        <taxon>Debaryomycetaceae</taxon>
        <taxon>Spathaspora</taxon>
    </lineage>
</organism>
<dbReference type="Pfam" id="PF00004">
    <property type="entry name" value="AAA"/>
    <property type="match status" value="1"/>
</dbReference>
<dbReference type="Gene3D" id="3.40.50.300">
    <property type="entry name" value="P-loop containing nucleotide triphosphate hydrolases"/>
    <property type="match status" value="1"/>
</dbReference>
<evidence type="ECO:0000256" key="3">
    <source>
        <dbReference type="ARBA" id="ARBA00022741"/>
    </source>
</evidence>
<feature type="compositionally biased region" description="Acidic residues" evidence="5">
    <location>
        <begin position="703"/>
        <end position="715"/>
    </location>
</feature>
<feature type="compositionally biased region" description="Basic and acidic residues" evidence="5">
    <location>
        <begin position="659"/>
        <end position="677"/>
    </location>
</feature>
<dbReference type="GO" id="GO:0016887">
    <property type="term" value="F:ATP hydrolysis activity"/>
    <property type="evidence" value="ECO:0007669"/>
    <property type="project" value="InterPro"/>
</dbReference>
<dbReference type="AlphaFoldDB" id="G3AFG2"/>
<evidence type="ECO:0000313" key="7">
    <source>
        <dbReference type="EMBL" id="EGW34951.1"/>
    </source>
</evidence>
<dbReference type="Pfam" id="PF12002">
    <property type="entry name" value="MgsA_C"/>
    <property type="match status" value="1"/>
</dbReference>
<evidence type="ECO:0000313" key="8">
    <source>
        <dbReference type="Proteomes" id="UP000000709"/>
    </source>
</evidence>
<feature type="compositionally biased region" description="Basic and acidic residues" evidence="5">
    <location>
        <begin position="637"/>
        <end position="652"/>
    </location>
</feature>
<dbReference type="GO" id="GO:0005524">
    <property type="term" value="F:ATP binding"/>
    <property type="evidence" value="ECO:0007669"/>
    <property type="project" value="UniProtKB-KW"/>
</dbReference>
<dbReference type="SUPFAM" id="SSF48019">
    <property type="entry name" value="post-AAA+ oligomerization domain-like"/>
    <property type="match status" value="1"/>
</dbReference>
<dbReference type="FunCoup" id="G3AFG2">
    <property type="interactions" value="841"/>
</dbReference>
<dbReference type="CDD" id="cd00009">
    <property type="entry name" value="AAA"/>
    <property type="match status" value="1"/>
</dbReference>
<dbReference type="SMART" id="SM00382">
    <property type="entry name" value="AAA"/>
    <property type="match status" value="1"/>
</dbReference>
<sequence length="715" mass="80455">MEESCPICGKAIDQKLLERHVNSCLDNLEGTSATRADSVGTDVDDSNDDIHIVGTRKRDAFSALGLKADSSQKKKKGKSDVKGPTLTSLLLQERRVKQELRQSPQEKPKEPPLEEQLKEMAAAVNASQIKKEEIVEEPPKRQSDILAKANEMHELKRLAGLPLAHRLRPKSLDDFYGQEHLLGKNGPLRNIIEADHIPSFLLWGGPGIGKTTLARIVAKSTSCKFVELSGADSNAKALKQVFTHAENHRNLTGQRTILFLDEIHRFNKAVQDLLLPAIEKGIVTVIGATTENPSFTLNNALLSRVHTFVMEPLTSESIVKILGRALYEVNKLRKQLYGMHYISLSKDAFDYIAGLSMGDSRVALNILESVNAYLSTSKFSTDNEEAQKDIPESQNKQGVIKITESILRPLLKTRNFHQVYDRKGESHYDIISAFHKSVRGSDPDAAMFYLVKMLSGGEDPLFIIRRMIVIASEDVGLRDSSCLPFVVAAKDALEFVGMPEGEIILAHVANKLARAPKSTKSYRSLRTAQKLISEEPELTKLPVPLHLRNAPTKLMKELGYGQEYKYNPSFAYGKVKQGYFPEGMEPVKFLEDVHLGHAQDPQVSEKEYESSRLAVEDYEKFKRSYREKLRQQYKNGTKKEKNGEQTQYKKEPSFGYDEFLDKDAQPEYFEGEGHSYSDDDPECTNNFGKSYDEFLDPDSQPDYFDDDTEADLDQD</sequence>
<dbReference type="STRING" id="619300.G3AFG2"/>
<dbReference type="GO" id="GO:0003677">
    <property type="term" value="F:DNA binding"/>
    <property type="evidence" value="ECO:0007669"/>
    <property type="project" value="InterPro"/>
</dbReference>
<comment type="similarity">
    <text evidence="1">Belongs to the AAA ATPase family. RarA/MGS1/WRNIP1 subfamily.</text>
</comment>
<dbReference type="InterPro" id="IPR027417">
    <property type="entry name" value="P-loop_NTPase"/>
</dbReference>
<reference evidence="7 8" key="1">
    <citation type="journal article" date="2011" name="Proc. Natl. Acad. Sci. U.S.A.">
        <title>Comparative genomics of xylose-fermenting fungi for enhanced biofuel production.</title>
        <authorList>
            <person name="Wohlbach D.J."/>
            <person name="Kuo A."/>
            <person name="Sato T.K."/>
            <person name="Potts K.M."/>
            <person name="Salamov A.A."/>
            <person name="LaButti K.M."/>
            <person name="Sun H."/>
            <person name="Clum A."/>
            <person name="Pangilinan J.L."/>
            <person name="Lindquist E.A."/>
            <person name="Lucas S."/>
            <person name="Lapidus A."/>
            <person name="Jin M."/>
            <person name="Gunawan C."/>
            <person name="Balan V."/>
            <person name="Dale B.E."/>
            <person name="Jeffries T.W."/>
            <person name="Zinkel R."/>
            <person name="Barry K.W."/>
            <person name="Grigoriev I.V."/>
            <person name="Gasch A.P."/>
        </authorList>
    </citation>
    <scope>NUCLEOTIDE SEQUENCE [LARGE SCALE GENOMIC DNA]</scope>
    <source>
        <strain evidence="8">NRRL Y-27907 / 11-Y1</strain>
    </source>
</reference>
<dbReference type="FunFam" id="1.10.3710.10:FF:000005">
    <property type="entry name" value="AAA family ATPase, putative"/>
    <property type="match status" value="1"/>
</dbReference>
<evidence type="ECO:0000259" key="6">
    <source>
        <dbReference type="SMART" id="SM00382"/>
    </source>
</evidence>
<feature type="region of interest" description="Disordered" evidence="5">
    <location>
        <begin position="631"/>
        <end position="715"/>
    </location>
</feature>
<keyword evidence="2" id="KW-0235">DNA replication</keyword>